<accession>A0A6A1WBG4</accession>
<comment type="caution">
    <text evidence="1">The sequence shown here is derived from an EMBL/GenBank/DDBJ whole genome shotgun (WGS) entry which is preliminary data.</text>
</comment>
<evidence type="ECO:0000313" key="2">
    <source>
        <dbReference type="Proteomes" id="UP000516437"/>
    </source>
</evidence>
<evidence type="ECO:0000313" key="1">
    <source>
        <dbReference type="EMBL" id="KAB1222541.1"/>
    </source>
</evidence>
<dbReference type="AlphaFoldDB" id="A0A6A1WBG4"/>
<protein>
    <submittedName>
        <fullName evidence="1">Uncharacterized protein</fullName>
    </submittedName>
</protein>
<sequence>MELLNLVPVRLPFLTATSEVRALALRASRWSLRLKSSSRVLFKDKKSICCNWRVVLEASGSSSEESRRRASDSGHERRVCWLFGRGLGTRVWY</sequence>
<organism evidence="1 2">
    <name type="scientific">Morella rubra</name>
    <name type="common">Chinese bayberry</name>
    <dbReference type="NCBI Taxonomy" id="262757"/>
    <lineage>
        <taxon>Eukaryota</taxon>
        <taxon>Viridiplantae</taxon>
        <taxon>Streptophyta</taxon>
        <taxon>Embryophyta</taxon>
        <taxon>Tracheophyta</taxon>
        <taxon>Spermatophyta</taxon>
        <taxon>Magnoliopsida</taxon>
        <taxon>eudicotyledons</taxon>
        <taxon>Gunneridae</taxon>
        <taxon>Pentapetalae</taxon>
        <taxon>rosids</taxon>
        <taxon>fabids</taxon>
        <taxon>Fagales</taxon>
        <taxon>Myricaceae</taxon>
        <taxon>Morella</taxon>
    </lineage>
</organism>
<name>A0A6A1WBG4_9ROSI</name>
<gene>
    <name evidence="1" type="ORF">CJ030_MR2G013450</name>
</gene>
<proteinExistence type="predicted"/>
<reference evidence="1 2" key="1">
    <citation type="journal article" date="2019" name="Plant Biotechnol. J.">
        <title>The red bayberry genome and genetic basis of sex determination.</title>
        <authorList>
            <person name="Jia H.M."/>
            <person name="Jia H.J."/>
            <person name="Cai Q.L."/>
            <person name="Wang Y."/>
            <person name="Zhao H.B."/>
            <person name="Yang W.F."/>
            <person name="Wang G.Y."/>
            <person name="Li Y.H."/>
            <person name="Zhan D.L."/>
            <person name="Shen Y.T."/>
            <person name="Niu Q.F."/>
            <person name="Chang L."/>
            <person name="Qiu J."/>
            <person name="Zhao L."/>
            <person name="Xie H.B."/>
            <person name="Fu W.Y."/>
            <person name="Jin J."/>
            <person name="Li X.W."/>
            <person name="Jiao Y."/>
            <person name="Zhou C.C."/>
            <person name="Tu T."/>
            <person name="Chai C.Y."/>
            <person name="Gao J.L."/>
            <person name="Fan L.J."/>
            <person name="van de Weg E."/>
            <person name="Wang J.Y."/>
            <person name="Gao Z.S."/>
        </authorList>
    </citation>
    <scope>NUCLEOTIDE SEQUENCE [LARGE SCALE GENOMIC DNA]</scope>
    <source>
        <tissue evidence="1">Leaves</tissue>
    </source>
</reference>
<dbReference type="Proteomes" id="UP000516437">
    <property type="component" value="Chromosome 2"/>
</dbReference>
<dbReference type="EMBL" id="RXIC02000020">
    <property type="protein sequence ID" value="KAB1222541.1"/>
    <property type="molecule type" value="Genomic_DNA"/>
</dbReference>
<keyword evidence="2" id="KW-1185">Reference proteome</keyword>